<dbReference type="InterPro" id="IPR051329">
    <property type="entry name" value="NIR_SIR_4Fe-4S"/>
</dbReference>
<dbReference type="GO" id="GO:0051539">
    <property type="term" value="F:4 iron, 4 sulfur cluster binding"/>
    <property type="evidence" value="ECO:0007669"/>
    <property type="project" value="UniProtKB-KW"/>
</dbReference>
<dbReference type="SUPFAM" id="SSF56014">
    <property type="entry name" value="Nitrite and sulphite reductase 4Fe-4S domain-like"/>
    <property type="match status" value="2"/>
</dbReference>
<name>A0AAE3P0Q4_9BACT</name>
<feature type="domain" description="Nitrite/Sulfite reductase ferredoxin-like" evidence="8">
    <location>
        <begin position="353"/>
        <end position="417"/>
    </location>
</feature>
<sequence length="738" mass="85253">MTQIKIWEQIDINSGFDVYSEINEYEEIIHKLKNQEIHPERFKGYRLTFGTYGVRHHGEGIHMQRIKIPSGFILSEQLRQIASIVEKYVGSQHAHLTTRQDIQLHFIKIEDIPTILRLLADVGITAKEACGNSVRNITSSYLSGINPEEYFDVLPYAIFCTRYFLRHLLSSTLPRKFKITFSESEQDLAYSRIHDIGCIAQIQKNGNGLQYGFKVYVGGGLGSVPMTAYPLFDFVSVSDFYPLAEAILRVFHKYGTEERKNRNRARMKFLIARIGFENFKDLVIKEFISLKNFRRINNELEKYVQDFPLPAPTKNGRSFGPINTSRITLPLYSNYNFEEDALWNTYIKKYTIKQKQDGYFALFVKPPLGNLNAEKLNIIANFSDSYGAGYVRITPTQKLLIPWIEEKFLKDAFHFLKENKFIGEETEAMQEIVSCPGAFSCRLAVTHPYNFAEHIGKNIDELHGLRIHISGCPNSCSQHHISDIGFFGALLRVNGKLSPHYVVLLGGNVFYQNNRIGQVIGKIPALNAHLFVKDIVQLWNEQKLDGEKFYEFVDRIGIDAFRKLLIKNSTVAKDNYDYFQEPGIESEFKMEAESRGECAGSLLDIMAINLYDSIRNIYEAEDDIKAKNWSAVKEKCLDSILKCAKMYVYLEGIEPTSEDEILNEFVERINIKHWLCNDWSDIKEKYFIWKYSSDDEINAIEILNYTKEFVKDSDKSYMRLLPNLKIMECAKITEDNND</sequence>
<keyword evidence="2" id="KW-0349">Heme</keyword>
<keyword evidence="6" id="KW-0411">Iron-sulfur</keyword>
<dbReference type="InterPro" id="IPR006067">
    <property type="entry name" value="NO2/SO3_Rdtase_4Fe4S_dom"/>
</dbReference>
<dbReference type="PANTHER" id="PTHR32439:SF9">
    <property type="entry name" value="BLR3264 PROTEIN"/>
    <property type="match status" value="1"/>
</dbReference>
<feature type="domain" description="Nitrite/sulphite reductase 4Fe-4S" evidence="7">
    <location>
        <begin position="431"/>
        <end position="567"/>
    </location>
</feature>
<evidence type="ECO:0000259" key="8">
    <source>
        <dbReference type="Pfam" id="PF03460"/>
    </source>
</evidence>
<dbReference type="Pfam" id="PF03460">
    <property type="entry name" value="NIR_SIR_ferr"/>
    <property type="match status" value="2"/>
</dbReference>
<evidence type="ECO:0000256" key="5">
    <source>
        <dbReference type="ARBA" id="ARBA00023004"/>
    </source>
</evidence>
<evidence type="ECO:0000256" key="6">
    <source>
        <dbReference type="ARBA" id="ARBA00023014"/>
    </source>
</evidence>
<evidence type="ECO:0000256" key="1">
    <source>
        <dbReference type="ARBA" id="ARBA00022485"/>
    </source>
</evidence>
<keyword evidence="3" id="KW-0479">Metal-binding</keyword>
<dbReference type="SUPFAM" id="SSF55124">
    <property type="entry name" value="Nitrite/Sulfite reductase N-terminal domain-like"/>
    <property type="match status" value="2"/>
</dbReference>
<gene>
    <name evidence="9" type="ORF">P0M35_08180</name>
</gene>
<dbReference type="GO" id="GO:0020037">
    <property type="term" value="F:heme binding"/>
    <property type="evidence" value="ECO:0007669"/>
    <property type="project" value="InterPro"/>
</dbReference>
<dbReference type="InterPro" id="IPR005117">
    <property type="entry name" value="NiRdtase/SiRdtase_haem-b_fer"/>
</dbReference>
<dbReference type="Gene3D" id="3.30.413.10">
    <property type="entry name" value="Sulfite Reductase Hemoprotein, domain 1"/>
    <property type="match status" value="2"/>
</dbReference>
<proteinExistence type="predicted"/>
<keyword evidence="5" id="KW-0408">Iron</keyword>
<dbReference type="GO" id="GO:0016491">
    <property type="term" value="F:oxidoreductase activity"/>
    <property type="evidence" value="ECO:0007669"/>
    <property type="project" value="UniProtKB-KW"/>
</dbReference>
<dbReference type="EMBL" id="JARGDL010000010">
    <property type="protein sequence ID" value="MDF1612125.1"/>
    <property type="molecule type" value="Genomic_DNA"/>
</dbReference>
<reference evidence="9" key="1">
    <citation type="submission" date="2023-03" db="EMBL/GenBank/DDBJ databases">
        <title>Stygiobacter electus gen. nov., sp. nov., facultatively anaerobic thermotolerant bacterium of the class Ignavibacteria from a well of Yessentuki mineral water deposit.</title>
        <authorList>
            <person name="Podosokorskaya O.A."/>
            <person name="Elcheninov A.G."/>
            <person name="Petrova N.F."/>
            <person name="Zavarzina D.G."/>
            <person name="Kublanov I.V."/>
            <person name="Merkel A.Y."/>
        </authorList>
    </citation>
    <scope>NUCLEOTIDE SEQUENCE</scope>
    <source>
        <strain evidence="9">09-Me</strain>
    </source>
</reference>
<dbReference type="InterPro" id="IPR045854">
    <property type="entry name" value="NO2/SO3_Rdtase_4Fe4S_sf"/>
</dbReference>
<accession>A0AAE3P0Q4</accession>
<evidence type="ECO:0000313" key="10">
    <source>
        <dbReference type="Proteomes" id="UP001221302"/>
    </source>
</evidence>
<evidence type="ECO:0000256" key="4">
    <source>
        <dbReference type="ARBA" id="ARBA00023002"/>
    </source>
</evidence>
<keyword evidence="4" id="KW-0560">Oxidoreductase</keyword>
<dbReference type="PANTHER" id="PTHR32439">
    <property type="entry name" value="FERREDOXIN--NITRITE REDUCTASE, CHLOROPLASTIC"/>
    <property type="match status" value="1"/>
</dbReference>
<dbReference type="PRINTS" id="PR00397">
    <property type="entry name" value="SIROHAEM"/>
</dbReference>
<evidence type="ECO:0000313" key="9">
    <source>
        <dbReference type="EMBL" id="MDF1612125.1"/>
    </source>
</evidence>
<dbReference type="RefSeq" id="WP_321535893.1">
    <property type="nucleotide sequence ID" value="NZ_JARGDL010000010.1"/>
</dbReference>
<dbReference type="PROSITE" id="PS00365">
    <property type="entry name" value="NIR_SIR"/>
    <property type="match status" value="1"/>
</dbReference>
<evidence type="ECO:0000256" key="3">
    <source>
        <dbReference type="ARBA" id="ARBA00022723"/>
    </source>
</evidence>
<keyword evidence="10" id="KW-1185">Reference proteome</keyword>
<keyword evidence="1" id="KW-0004">4Fe-4S</keyword>
<evidence type="ECO:0000259" key="7">
    <source>
        <dbReference type="Pfam" id="PF01077"/>
    </source>
</evidence>
<dbReference type="Proteomes" id="UP001221302">
    <property type="component" value="Unassembled WGS sequence"/>
</dbReference>
<feature type="domain" description="Nitrite/Sulfite reductase ferredoxin-like" evidence="8">
    <location>
        <begin position="56"/>
        <end position="121"/>
    </location>
</feature>
<dbReference type="AlphaFoldDB" id="A0AAE3P0Q4"/>
<dbReference type="InterPro" id="IPR006066">
    <property type="entry name" value="NO2/SO3_Rdtase_FeS/sirohaem_BS"/>
</dbReference>
<evidence type="ECO:0000256" key="2">
    <source>
        <dbReference type="ARBA" id="ARBA00022617"/>
    </source>
</evidence>
<feature type="domain" description="Nitrite/sulphite reductase 4Fe-4S" evidence="7">
    <location>
        <begin position="130"/>
        <end position="286"/>
    </location>
</feature>
<dbReference type="InterPro" id="IPR036136">
    <property type="entry name" value="Nit/Sulf_reduc_fer-like_dom_sf"/>
</dbReference>
<dbReference type="Gene3D" id="3.90.480.10">
    <property type="entry name" value="Sulfite Reductase Hemoprotein,Domain 2"/>
    <property type="match status" value="1"/>
</dbReference>
<organism evidence="9 10">
    <name type="scientific">Stygiobacter electus</name>
    <dbReference type="NCBI Taxonomy" id="3032292"/>
    <lineage>
        <taxon>Bacteria</taxon>
        <taxon>Pseudomonadati</taxon>
        <taxon>Ignavibacteriota</taxon>
        <taxon>Ignavibacteria</taxon>
        <taxon>Ignavibacteriales</taxon>
        <taxon>Melioribacteraceae</taxon>
        <taxon>Stygiobacter</taxon>
    </lineage>
</organism>
<dbReference type="Pfam" id="PF01077">
    <property type="entry name" value="NIR_SIR"/>
    <property type="match status" value="2"/>
</dbReference>
<dbReference type="GO" id="GO:0046872">
    <property type="term" value="F:metal ion binding"/>
    <property type="evidence" value="ECO:0007669"/>
    <property type="project" value="UniProtKB-KW"/>
</dbReference>
<comment type="caution">
    <text evidence="9">The sequence shown here is derived from an EMBL/GenBank/DDBJ whole genome shotgun (WGS) entry which is preliminary data.</text>
</comment>
<protein>
    <submittedName>
        <fullName evidence="9">Nitrite/sulfite reductase</fullName>
    </submittedName>
</protein>